<dbReference type="PANTHER" id="PTHR42695">
    <property type="entry name" value="GLUTAMINE AMIDOTRANSFERASE YLR126C-RELATED"/>
    <property type="match status" value="1"/>
</dbReference>
<accession>A0A4Q7NUV7</accession>
<feature type="domain" description="Glutamine amidotransferase" evidence="1">
    <location>
        <begin position="18"/>
        <end position="180"/>
    </location>
</feature>
<keyword evidence="2" id="KW-0808">Transferase</keyword>
<gene>
    <name evidence="2" type="ORF">EV189_0234</name>
</gene>
<comment type="caution">
    <text evidence="2">The sequence shown here is derived from an EMBL/GenBank/DDBJ whole genome shotgun (WGS) entry which is preliminary data.</text>
</comment>
<proteinExistence type="predicted"/>
<evidence type="ECO:0000313" key="2">
    <source>
        <dbReference type="EMBL" id="RZS91003.1"/>
    </source>
</evidence>
<organism evidence="2 3">
    <name type="scientific">Motilibacter rhizosphaerae</name>
    <dbReference type="NCBI Taxonomy" id="598652"/>
    <lineage>
        <taxon>Bacteria</taxon>
        <taxon>Bacillati</taxon>
        <taxon>Actinomycetota</taxon>
        <taxon>Actinomycetes</taxon>
        <taxon>Motilibacterales</taxon>
        <taxon>Motilibacteraceae</taxon>
        <taxon>Motilibacter</taxon>
    </lineage>
</organism>
<name>A0A4Q7NUV7_9ACTN</name>
<sequence>MTVLVVQHMPIEGPYLLGSALVRAGRPLDVRRVYAGAEVPADAAGLSGLVVMGGPMGAHSDEGFPTRRAELALLADAVERGVPTLGVCLGAQLLAVAAGGSAFPGTGLEVGWAPVTLTAEAADDPLLGGLPEVVEPLHWHGDTYALPPGAVRLAGSAAYEQQAFRVGRSAWGLQAHLEVDGAGVDAFVTEFADEAPGPVGQEIRDRAPDALAALRPHAVAAFDRFAALTAG</sequence>
<dbReference type="RefSeq" id="WP_130491123.1">
    <property type="nucleotide sequence ID" value="NZ_SGXD01000001.1"/>
</dbReference>
<evidence type="ECO:0000259" key="1">
    <source>
        <dbReference type="Pfam" id="PF00117"/>
    </source>
</evidence>
<dbReference type="InterPro" id="IPR017926">
    <property type="entry name" value="GATASE"/>
</dbReference>
<dbReference type="InterPro" id="IPR029062">
    <property type="entry name" value="Class_I_gatase-like"/>
</dbReference>
<dbReference type="EMBL" id="SGXD01000001">
    <property type="protein sequence ID" value="RZS91003.1"/>
    <property type="molecule type" value="Genomic_DNA"/>
</dbReference>
<dbReference type="Pfam" id="PF00117">
    <property type="entry name" value="GATase"/>
    <property type="match status" value="1"/>
</dbReference>
<dbReference type="Gene3D" id="3.40.50.880">
    <property type="match status" value="1"/>
</dbReference>
<dbReference type="SUPFAM" id="SSF52317">
    <property type="entry name" value="Class I glutamine amidotransferase-like"/>
    <property type="match status" value="1"/>
</dbReference>
<dbReference type="CDD" id="cd01741">
    <property type="entry name" value="GATase1_1"/>
    <property type="match status" value="1"/>
</dbReference>
<dbReference type="GO" id="GO:0005829">
    <property type="term" value="C:cytosol"/>
    <property type="evidence" value="ECO:0007669"/>
    <property type="project" value="TreeGrafter"/>
</dbReference>
<dbReference type="GO" id="GO:0016740">
    <property type="term" value="F:transferase activity"/>
    <property type="evidence" value="ECO:0007669"/>
    <property type="project" value="UniProtKB-KW"/>
</dbReference>
<dbReference type="OrthoDB" id="5196541at2"/>
<protein>
    <submittedName>
        <fullName evidence="2">GMP synthase-like glutamine amidotransferase</fullName>
    </submittedName>
</protein>
<dbReference type="PROSITE" id="PS51273">
    <property type="entry name" value="GATASE_TYPE_1"/>
    <property type="match status" value="1"/>
</dbReference>
<dbReference type="AlphaFoldDB" id="A0A4Q7NUV7"/>
<keyword evidence="2" id="KW-0315">Glutamine amidotransferase</keyword>
<dbReference type="InterPro" id="IPR044992">
    <property type="entry name" value="ChyE-like"/>
</dbReference>
<keyword evidence="3" id="KW-1185">Reference proteome</keyword>
<evidence type="ECO:0000313" key="3">
    <source>
        <dbReference type="Proteomes" id="UP000293638"/>
    </source>
</evidence>
<dbReference type="PANTHER" id="PTHR42695:SF5">
    <property type="entry name" value="GLUTAMINE AMIDOTRANSFERASE YLR126C-RELATED"/>
    <property type="match status" value="1"/>
</dbReference>
<reference evidence="2 3" key="1">
    <citation type="submission" date="2019-02" db="EMBL/GenBank/DDBJ databases">
        <title>Genomic Encyclopedia of Type Strains, Phase IV (KMG-IV): sequencing the most valuable type-strain genomes for metagenomic binning, comparative biology and taxonomic classification.</title>
        <authorList>
            <person name="Goeker M."/>
        </authorList>
    </citation>
    <scope>NUCLEOTIDE SEQUENCE [LARGE SCALE GENOMIC DNA]</scope>
    <source>
        <strain evidence="2 3">DSM 45622</strain>
    </source>
</reference>
<dbReference type="Proteomes" id="UP000293638">
    <property type="component" value="Unassembled WGS sequence"/>
</dbReference>